<dbReference type="InterPro" id="IPR050766">
    <property type="entry name" value="Bact_Lucif_Oxidored"/>
</dbReference>
<dbReference type="Pfam" id="PF00296">
    <property type="entry name" value="Bac_luciferase"/>
    <property type="match status" value="1"/>
</dbReference>
<dbReference type="Proteomes" id="UP001185922">
    <property type="component" value="Unassembled WGS sequence"/>
</dbReference>
<dbReference type="GO" id="GO:0016705">
    <property type="term" value="F:oxidoreductase activity, acting on paired donors, with incorporation or reduction of molecular oxygen"/>
    <property type="evidence" value="ECO:0007669"/>
    <property type="project" value="InterPro"/>
</dbReference>
<dbReference type="EMBL" id="JAWLKH010000048">
    <property type="protein sequence ID" value="MDV6314703.1"/>
    <property type="molecule type" value="Genomic_DNA"/>
</dbReference>
<dbReference type="SUPFAM" id="SSF51679">
    <property type="entry name" value="Bacterial luciferase-like"/>
    <property type="match status" value="1"/>
</dbReference>
<dbReference type="GO" id="GO:0005829">
    <property type="term" value="C:cytosol"/>
    <property type="evidence" value="ECO:0007669"/>
    <property type="project" value="TreeGrafter"/>
</dbReference>
<keyword evidence="4" id="KW-0503">Monooxygenase</keyword>
<evidence type="ECO:0000313" key="8">
    <source>
        <dbReference type="Proteomes" id="UP001185779"/>
    </source>
</evidence>
<name>A0AAE4UBG8_9ACTN</name>
<dbReference type="EC" id="1.-.-.-" evidence="7"/>
<comment type="similarity">
    <text evidence="1">Belongs to the bacterial luciferase oxidoreductase family.</text>
</comment>
<evidence type="ECO:0000256" key="4">
    <source>
        <dbReference type="ARBA" id="ARBA00023033"/>
    </source>
</evidence>
<protein>
    <submittedName>
        <fullName evidence="7">LLM class flavin-dependent oxidoreductase</fullName>
        <ecNumber evidence="7">1.-.-.-</ecNumber>
    </submittedName>
</protein>
<dbReference type="InterPro" id="IPR011251">
    <property type="entry name" value="Luciferase-like_dom"/>
</dbReference>
<sequence length="293" mass="32135">MTERLTLGAAAHLLPYHNPVALAHRMMWLDHMTGGRYIAGIAPGAYASDAQLFGTGGGANNSKMMVEALDILEAIFKREGAFKIEGEYFSVDMPAYDEEIAGPHLKPAQAQIPIMITGMSENSSTIKFAGSRGAYLLSQQVHEKTWINHWETYSTAAKEAGYNPSKADWRVCRDIFVADTDEEALDLVRNGAMGTLWGKYNIPTFKGLGLGPLLTGGLIDEDDLDLDWMIENFFIIGSPDTVAARIEELYNAVGGFGTLVSFVHEYTDNPEPYRRSFELLGAKVAPQLAHLNG</sequence>
<keyword evidence="8" id="KW-1185">Reference proteome</keyword>
<dbReference type="GeneID" id="77170119"/>
<keyword evidence="3 7" id="KW-0560">Oxidoreductase</keyword>
<dbReference type="AlphaFoldDB" id="A0AAE4UBG8"/>
<accession>A0AAE4UBG8</accession>
<evidence type="ECO:0000256" key="2">
    <source>
        <dbReference type="ARBA" id="ARBA00022630"/>
    </source>
</evidence>
<evidence type="ECO:0000256" key="3">
    <source>
        <dbReference type="ARBA" id="ARBA00023002"/>
    </source>
</evidence>
<evidence type="ECO:0000313" key="9">
    <source>
        <dbReference type="Proteomes" id="UP001185922"/>
    </source>
</evidence>
<evidence type="ECO:0000256" key="1">
    <source>
        <dbReference type="ARBA" id="ARBA00010426"/>
    </source>
</evidence>
<gene>
    <name evidence="6" type="ORF">R3P94_23605</name>
    <name evidence="7" type="ORF">R3Q15_23010</name>
</gene>
<evidence type="ECO:0000313" key="7">
    <source>
        <dbReference type="EMBL" id="MDV6314703.1"/>
    </source>
</evidence>
<reference evidence="7 8" key="1">
    <citation type="submission" date="2023-10" db="EMBL/GenBank/DDBJ databases">
        <title>Development of a sustainable strategy for remediation of hydrocarbon-contaminated territories based on the waste exchange concept.</title>
        <authorList>
            <person name="Krivoruchko A."/>
        </authorList>
    </citation>
    <scope>NUCLEOTIDE SEQUENCE</scope>
    <source>
        <strain evidence="6 8">IEGM 1266</strain>
        <strain evidence="7">IEGM 1279</strain>
    </source>
</reference>
<dbReference type="PANTHER" id="PTHR30137">
    <property type="entry name" value="LUCIFERASE-LIKE MONOOXYGENASE"/>
    <property type="match status" value="1"/>
</dbReference>
<dbReference type="GO" id="GO:0004497">
    <property type="term" value="F:monooxygenase activity"/>
    <property type="evidence" value="ECO:0007669"/>
    <property type="project" value="UniProtKB-KW"/>
</dbReference>
<comment type="caution">
    <text evidence="7">The sequence shown here is derived from an EMBL/GenBank/DDBJ whole genome shotgun (WGS) entry which is preliminary data.</text>
</comment>
<dbReference type="RefSeq" id="WP_096274773.1">
    <property type="nucleotide sequence ID" value="NZ_CP091855.1"/>
</dbReference>
<organism evidence="7 9">
    <name type="scientific">Gordonia amicalis</name>
    <dbReference type="NCBI Taxonomy" id="89053"/>
    <lineage>
        <taxon>Bacteria</taxon>
        <taxon>Bacillati</taxon>
        <taxon>Actinomycetota</taxon>
        <taxon>Actinomycetes</taxon>
        <taxon>Mycobacteriales</taxon>
        <taxon>Gordoniaceae</taxon>
        <taxon>Gordonia</taxon>
    </lineage>
</organism>
<feature type="domain" description="Luciferase-like" evidence="5">
    <location>
        <begin position="2"/>
        <end position="252"/>
    </location>
</feature>
<dbReference type="EMBL" id="JAWLKI010000054">
    <property type="protein sequence ID" value="MDV6310246.1"/>
    <property type="molecule type" value="Genomic_DNA"/>
</dbReference>
<proteinExistence type="inferred from homology"/>
<evidence type="ECO:0000259" key="5">
    <source>
        <dbReference type="Pfam" id="PF00296"/>
    </source>
</evidence>
<keyword evidence="2" id="KW-0285">Flavoprotein</keyword>
<dbReference type="Gene3D" id="3.20.20.30">
    <property type="entry name" value="Luciferase-like domain"/>
    <property type="match status" value="1"/>
</dbReference>
<evidence type="ECO:0000313" key="6">
    <source>
        <dbReference type="EMBL" id="MDV6310246.1"/>
    </source>
</evidence>
<dbReference type="PANTHER" id="PTHR30137:SF16">
    <property type="entry name" value="BLL0895 PROTEIN"/>
    <property type="match status" value="1"/>
</dbReference>
<dbReference type="InterPro" id="IPR036661">
    <property type="entry name" value="Luciferase-like_sf"/>
</dbReference>
<dbReference type="Proteomes" id="UP001185779">
    <property type="component" value="Unassembled WGS sequence"/>
</dbReference>